<dbReference type="EMBL" id="BPLR01021674">
    <property type="protein sequence ID" value="GIX92258.1"/>
    <property type="molecule type" value="Genomic_DNA"/>
</dbReference>
<dbReference type="AlphaFoldDB" id="A0AAV4P6Z1"/>
<sequence length="93" mass="10863">MSHPNMGRKRGINSLLSLKANTLIVFRRITNFLFLLFRESGMPPYPYMPSSRLRGILLGRINPFKKPIVYLALFSYTETELFFRSVFTETERG</sequence>
<organism evidence="1 2">
    <name type="scientific">Caerostris extrusa</name>
    <name type="common">Bark spider</name>
    <name type="synonym">Caerostris bankana</name>
    <dbReference type="NCBI Taxonomy" id="172846"/>
    <lineage>
        <taxon>Eukaryota</taxon>
        <taxon>Metazoa</taxon>
        <taxon>Ecdysozoa</taxon>
        <taxon>Arthropoda</taxon>
        <taxon>Chelicerata</taxon>
        <taxon>Arachnida</taxon>
        <taxon>Araneae</taxon>
        <taxon>Araneomorphae</taxon>
        <taxon>Entelegynae</taxon>
        <taxon>Araneoidea</taxon>
        <taxon>Araneidae</taxon>
        <taxon>Caerostris</taxon>
    </lineage>
</organism>
<name>A0AAV4P6Z1_CAEEX</name>
<dbReference type="Proteomes" id="UP001054945">
    <property type="component" value="Unassembled WGS sequence"/>
</dbReference>
<protein>
    <submittedName>
        <fullName evidence="1">Uncharacterized protein</fullName>
    </submittedName>
</protein>
<evidence type="ECO:0000313" key="2">
    <source>
        <dbReference type="Proteomes" id="UP001054945"/>
    </source>
</evidence>
<keyword evidence="2" id="KW-1185">Reference proteome</keyword>
<reference evidence="1 2" key="1">
    <citation type="submission" date="2021-06" db="EMBL/GenBank/DDBJ databases">
        <title>Caerostris extrusa draft genome.</title>
        <authorList>
            <person name="Kono N."/>
            <person name="Arakawa K."/>
        </authorList>
    </citation>
    <scope>NUCLEOTIDE SEQUENCE [LARGE SCALE GENOMIC DNA]</scope>
</reference>
<evidence type="ECO:0000313" key="1">
    <source>
        <dbReference type="EMBL" id="GIX92258.1"/>
    </source>
</evidence>
<comment type="caution">
    <text evidence="1">The sequence shown here is derived from an EMBL/GenBank/DDBJ whole genome shotgun (WGS) entry which is preliminary data.</text>
</comment>
<accession>A0AAV4P6Z1</accession>
<gene>
    <name evidence="1" type="ORF">CEXT_53211</name>
</gene>
<proteinExistence type="predicted"/>